<dbReference type="SUPFAM" id="SSF51735">
    <property type="entry name" value="NAD(P)-binding Rossmann-fold domains"/>
    <property type="match status" value="1"/>
</dbReference>
<dbReference type="SMART" id="SM00919">
    <property type="entry name" value="Malic_M"/>
    <property type="match status" value="1"/>
</dbReference>
<dbReference type="GO" id="GO:0051287">
    <property type="term" value="F:NAD binding"/>
    <property type="evidence" value="ECO:0007669"/>
    <property type="project" value="InterPro"/>
</dbReference>
<reference evidence="7 8" key="1">
    <citation type="submission" date="2018-10" db="EMBL/GenBank/DDBJ databases">
        <title>Sequencing the genomes of 1000 actinobacteria strains.</title>
        <authorList>
            <person name="Klenk H.-P."/>
        </authorList>
    </citation>
    <scope>NUCLEOTIDE SEQUENCE [LARGE SCALE GENOMIC DNA]</scope>
    <source>
        <strain evidence="7 8">DSM 44267</strain>
    </source>
</reference>
<evidence type="ECO:0000256" key="3">
    <source>
        <dbReference type="RuleBase" id="RU003427"/>
    </source>
</evidence>
<evidence type="ECO:0000313" key="9">
    <source>
        <dbReference type="Proteomes" id="UP000590811"/>
    </source>
</evidence>
<evidence type="ECO:0000259" key="4">
    <source>
        <dbReference type="SMART" id="SM00919"/>
    </source>
</evidence>
<sequence>MSESIQRARATTASYSITIRIHAGTDPAVIGALAMKVADGGGITTALDIVDSQPDRLVIDLTCSASDADHASEIVESVETLEGVRVHKVSDRVFLLHLGGKISVESKVQIRNRQDLAMAYTPGVGRVSQALFEHPEDVPRLTIKGNSVAVVTDGSAVLGLGNIGPQAALPVMEGKAALFKRFADIDAWPICLDTTDVDEIVRTVELIAPGFGGINLEDIAAPRCFEVEAKLRERLSIPVFHDDQHGTAIVVLAALTNALRCVDKQLAAAKIVVSGGGAAGSAIVQLLLAAGAVDVTVSDRHGLLNREDADLTPAWAELAAKTNPRGLSGSLRDGLQGADVFIGVSAPRILQPEWIDEMAEKRIVFALANPDPEVDIYEATQRATVVASGRSDYPNQINNVLAFPGVFRGLLDARASDVTTEMLIKAAEAIASVVTDEQLNPNYIIPSVFQRDMSKTVAKAIVDCVPKAPSSKSSATSAVADEDAVHDAADAAADATRA</sequence>
<keyword evidence="3" id="KW-0479">Metal-binding</keyword>
<dbReference type="SMART" id="SM01274">
    <property type="entry name" value="malic"/>
    <property type="match status" value="1"/>
</dbReference>
<evidence type="ECO:0000259" key="5">
    <source>
        <dbReference type="SMART" id="SM01274"/>
    </source>
</evidence>
<keyword evidence="2 6" id="KW-0560">Oxidoreductase</keyword>
<feature type="domain" description="Malic enzyme N-terminal" evidence="5">
    <location>
        <begin position="99"/>
        <end position="232"/>
    </location>
</feature>
<dbReference type="EC" id="1.1.1.38" evidence="6"/>
<protein>
    <submittedName>
        <fullName evidence="7">Malate dehydrogenase (Oxaloacetate-decarboxylating)</fullName>
        <ecNumber evidence="6">1.1.1.38</ecNumber>
    </submittedName>
</protein>
<reference evidence="6 9" key="2">
    <citation type="submission" date="2020-08" db="EMBL/GenBank/DDBJ databases">
        <title>Genomic Encyclopedia of Type Strains, Phase IV (KMG-V): Genome sequencing to study the core and pangenomes of soil and plant-associated prokaryotes.</title>
        <authorList>
            <person name="Whitman W."/>
        </authorList>
    </citation>
    <scope>NUCLEOTIDE SEQUENCE [LARGE SCALE GENOMIC DNA]</scope>
    <source>
        <strain evidence="6 9">B3ACCR2</strain>
    </source>
</reference>
<dbReference type="InterPro" id="IPR051674">
    <property type="entry name" value="Malate_Decarboxylase"/>
</dbReference>
<dbReference type="InterPro" id="IPR036291">
    <property type="entry name" value="NAD(P)-bd_dom_sf"/>
</dbReference>
<evidence type="ECO:0000313" key="8">
    <source>
        <dbReference type="Proteomes" id="UP000278440"/>
    </source>
</evidence>
<dbReference type="GO" id="GO:0016616">
    <property type="term" value="F:oxidoreductase activity, acting on the CH-OH group of donors, NAD or NADP as acceptor"/>
    <property type="evidence" value="ECO:0007669"/>
    <property type="project" value="InterPro"/>
</dbReference>
<organism evidence="7 8">
    <name type="scientific">Terracoccus luteus</name>
    <dbReference type="NCBI Taxonomy" id="53356"/>
    <lineage>
        <taxon>Bacteria</taxon>
        <taxon>Bacillati</taxon>
        <taxon>Actinomycetota</taxon>
        <taxon>Actinomycetes</taxon>
        <taxon>Micrococcales</taxon>
        <taxon>Intrasporangiaceae</taxon>
        <taxon>Terracoccus</taxon>
    </lineage>
</organism>
<dbReference type="EMBL" id="RBXT01000001">
    <property type="protein sequence ID" value="RKT79001.1"/>
    <property type="molecule type" value="Genomic_DNA"/>
</dbReference>
<dbReference type="Proteomes" id="UP000590811">
    <property type="component" value="Unassembled WGS sequence"/>
</dbReference>
<dbReference type="Proteomes" id="UP000278440">
    <property type="component" value="Unassembled WGS sequence"/>
</dbReference>
<dbReference type="Pfam" id="PF03949">
    <property type="entry name" value="Malic_M"/>
    <property type="match status" value="1"/>
</dbReference>
<dbReference type="PRINTS" id="PR00072">
    <property type="entry name" value="MALOXRDTASE"/>
</dbReference>
<comment type="caution">
    <text evidence="7">The sequence shown here is derived from an EMBL/GenBank/DDBJ whole genome shotgun (WGS) entry which is preliminary data.</text>
</comment>
<evidence type="ECO:0000313" key="6">
    <source>
        <dbReference type="EMBL" id="MBB2986249.1"/>
    </source>
</evidence>
<dbReference type="Gene3D" id="3.40.50.10380">
    <property type="entry name" value="Malic enzyme, N-terminal domain"/>
    <property type="match status" value="1"/>
</dbReference>
<dbReference type="InterPro" id="IPR046346">
    <property type="entry name" value="Aminoacid_DH-like_N_sf"/>
</dbReference>
<proteinExistence type="inferred from homology"/>
<dbReference type="InterPro" id="IPR001891">
    <property type="entry name" value="Malic_OxRdtase"/>
</dbReference>
<gene>
    <name evidence="7" type="ORF">DFJ68_2455</name>
    <name evidence="6" type="ORF">FHW14_001403</name>
</gene>
<dbReference type="InterPro" id="IPR012302">
    <property type="entry name" value="Malic_NAD-bd"/>
</dbReference>
<dbReference type="AlphaFoldDB" id="A0A495XWP7"/>
<accession>A0A495XWP7</accession>
<dbReference type="SUPFAM" id="SSF53223">
    <property type="entry name" value="Aminoacid dehydrogenase-like, N-terminal domain"/>
    <property type="match status" value="1"/>
</dbReference>
<dbReference type="PANTHER" id="PTHR43237:SF4">
    <property type="entry name" value="NADP-DEPENDENT MALIC ENZYME"/>
    <property type="match status" value="1"/>
</dbReference>
<dbReference type="Gene3D" id="3.40.50.720">
    <property type="entry name" value="NAD(P)-binding Rossmann-like Domain"/>
    <property type="match status" value="1"/>
</dbReference>
<evidence type="ECO:0000256" key="2">
    <source>
        <dbReference type="ARBA" id="ARBA00023002"/>
    </source>
</evidence>
<keyword evidence="8" id="KW-1185">Reference proteome</keyword>
<comment type="similarity">
    <text evidence="1 3">Belongs to the malic enzymes family.</text>
</comment>
<dbReference type="CDD" id="cd05311">
    <property type="entry name" value="NAD_bind_2_malic_enz"/>
    <property type="match status" value="1"/>
</dbReference>
<dbReference type="InterPro" id="IPR012301">
    <property type="entry name" value="Malic_N_dom"/>
</dbReference>
<dbReference type="InterPro" id="IPR037062">
    <property type="entry name" value="Malic_N_dom_sf"/>
</dbReference>
<dbReference type="Pfam" id="PF00390">
    <property type="entry name" value="malic"/>
    <property type="match status" value="1"/>
</dbReference>
<dbReference type="EMBL" id="JACHVT010000003">
    <property type="protein sequence ID" value="MBB2986249.1"/>
    <property type="molecule type" value="Genomic_DNA"/>
</dbReference>
<dbReference type="RefSeq" id="WP_245963617.1">
    <property type="nucleotide sequence ID" value="NZ_JACHVT010000003.1"/>
</dbReference>
<evidence type="ECO:0000256" key="1">
    <source>
        <dbReference type="ARBA" id="ARBA00008785"/>
    </source>
</evidence>
<dbReference type="GO" id="GO:0004470">
    <property type="term" value="F:malic enzyme activity"/>
    <property type="evidence" value="ECO:0007669"/>
    <property type="project" value="InterPro"/>
</dbReference>
<name>A0A495XWP7_9MICO</name>
<dbReference type="InterPro" id="IPR045213">
    <property type="entry name" value="Malic_NAD-bd_bact_type"/>
</dbReference>
<evidence type="ECO:0000313" key="7">
    <source>
        <dbReference type="EMBL" id="RKT79001.1"/>
    </source>
</evidence>
<dbReference type="GO" id="GO:0046872">
    <property type="term" value="F:metal ion binding"/>
    <property type="evidence" value="ECO:0007669"/>
    <property type="project" value="UniProtKB-KW"/>
</dbReference>
<feature type="domain" description="Malic enzyme NAD-binding" evidence="4">
    <location>
        <begin position="244"/>
        <end position="466"/>
    </location>
</feature>
<dbReference type="PANTHER" id="PTHR43237">
    <property type="entry name" value="NADP-DEPENDENT MALIC ENZYME"/>
    <property type="match status" value="1"/>
</dbReference>